<keyword evidence="1" id="KW-0812">Transmembrane</keyword>
<dbReference type="Pfam" id="PF20221">
    <property type="entry name" value="DUF6580"/>
    <property type="match status" value="1"/>
</dbReference>
<organism evidence="2">
    <name type="scientific">marine metagenome</name>
    <dbReference type="NCBI Taxonomy" id="408172"/>
    <lineage>
        <taxon>unclassified sequences</taxon>
        <taxon>metagenomes</taxon>
        <taxon>ecological metagenomes</taxon>
    </lineage>
</organism>
<evidence type="ECO:0008006" key="3">
    <source>
        <dbReference type="Google" id="ProtNLM"/>
    </source>
</evidence>
<accession>A0A383F2G8</accession>
<proteinExistence type="predicted"/>
<sequence length="163" mass="18201">MNYFKVSLGIFVALAASRFIPHPPNFTSLLALSFYIPALIGIRYLPALIMSFVITDFVIGFHGTTLFTWGSVVVIGLGSKYFISSIFTRISGALLGACLFFIITNFGVWSLGSYGYTAEGLLMCYVMAIPFFAYNLISTFIFSGVIEFIYKLKFLRNFIIKLL</sequence>
<feature type="transmembrane region" description="Helical" evidence="1">
    <location>
        <begin position="45"/>
        <end position="78"/>
    </location>
</feature>
<feature type="transmembrane region" description="Helical" evidence="1">
    <location>
        <begin position="131"/>
        <end position="150"/>
    </location>
</feature>
<name>A0A383F2G8_9ZZZZ</name>
<feature type="transmembrane region" description="Helical" evidence="1">
    <location>
        <begin position="90"/>
        <end position="111"/>
    </location>
</feature>
<protein>
    <recommendedName>
        <fullName evidence="3">Rod shape-determining protein MreD</fullName>
    </recommendedName>
</protein>
<dbReference type="AlphaFoldDB" id="A0A383F2G8"/>
<evidence type="ECO:0000256" key="1">
    <source>
        <dbReference type="SAM" id="Phobius"/>
    </source>
</evidence>
<dbReference type="EMBL" id="UINC01230476">
    <property type="protein sequence ID" value="SVE62615.1"/>
    <property type="molecule type" value="Genomic_DNA"/>
</dbReference>
<dbReference type="InterPro" id="IPR046487">
    <property type="entry name" value="DUF6580"/>
</dbReference>
<keyword evidence="1" id="KW-0472">Membrane</keyword>
<keyword evidence="1" id="KW-1133">Transmembrane helix</keyword>
<gene>
    <name evidence="2" type="ORF">METZ01_LOCUS515469</name>
</gene>
<reference evidence="2" key="1">
    <citation type="submission" date="2018-05" db="EMBL/GenBank/DDBJ databases">
        <authorList>
            <person name="Lanie J.A."/>
            <person name="Ng W.-L."/>
            <person name="Kazmierczak K.M."/>
            <person name="Andrzejewski T.M."/>
            <person name="Davidsen T.M."/>
            <person name="Wayne K.J."/>
            <person name="Tettelin H."/>
            <person name="Glass J.I."/>
            <person name="Rusch D."/>
            <person name="Podicherti R."/>
            <person name="Tsui H.-C.T."/>
            <person name="Winkler M.E."/>
        </authorList>
    </citation>
    <scope>NUCLEOTIDE SEQUENCE</scope>
</reference>
<evidence type="ECO:0000313" key="2">
    <source>
        <dbReference type="EMBL" id="SVE62615.1"/>
    </source>
</evidence>